<keyword evidence="7" id="KW-0418">Kinase</keyword>
<dbReference type="SUPFAM" id="SSF55785">
    <property type="entry name" value="PYP-like sensor domain (PAS domain)"/>
    <property type="match status" value="2"/>
</dbReference>
<evidence type="ECO:0000256" key="4">
    <source>
        <dbReference type="ARBA" id="ARBA00022553"/>
    </source>
</evidence>
<dbReference type="InterPro" id="IPR011102">
    <property type="entry name" value="Sig_transdc_His_kinase_HWE"/>
</dbReference>
<dbReference type="GO" id="GO:0005524">
    <property type="term" value="F:ATP binding"/>
    <property type="evidence" value="ECO:0007669"/>
    <property type="project" value="UniProtKB-KW"/>
</dbReference>
<feature type="domain" description="Signal transduction histidine kinase HWE region" evidence="10">
    <location>
        <begin position="297"/>
        <end position="379"/>
    </location>
</feature>
<keyword evidence="8" id="KW-0067">ATP-binding</keyword>
<dbReference type="Pfam" id="PF08448">
    <property type="entry name" value="PAS_4"/>
    <property type="match status" value="2"/>
</dbReference>
<feature type="domain" description="PAS" evidence="9">
    <location>
        <begin position="49"/>
        <end position="115"/>
    </location>
</feature>
<evidence type="ECO:0000256" key="1">
    <source>
        <dbReference type="ARBA" id="ARBA00000085"/>
    </source>
</evidence>
<evidence type="ECO:0000256" key="2">
    <source>
        <dbReference type="ARBA" id="ARBA00012438"/>
    </source>
</evidence>
<dbReference type="InterPro" id="IPR000014">
    <property type="entry name" value="PAS"/>
</dbReference>
<evidence type="ECO:0000313" key="12">
    <source>
        <dbReference type="Proteomes" id="UP000523821"/>
    </source>
</evidence>
<keyword evidence="12" id="KW-1185">Reference proteome</keyword>
<dbReference type="InterPro" id="IPR035965">
    <property type="entry name" value="PAS-like_dom_sf"/>
</dbReference>
<gene>
    <name evidence="11" type="ORF">GGQ63_001618</name>
</gene>
<dbReference type="SMART" id="SM00911">
    <property type="entry name" value="HWE_HK"/>
    <property type="match status" value="1"/>
</dbReference>
<organism evidence="11 12">
    <name type="scientific">Prosthecomicrobium pneumaticum</name>
    <dbReference type="NCBI Taxonomy" id="81895"/>
    <lineage>
        <taxon>Bacteria</taxon>
        <taxon>Pseudomonadati</taxon>
        <taxon>Pseudomonadota</taxon>
        <taxon>Alphaproteobacteria</taxon>
        <taxon>Hyphomicrobiales</taxon>
        <taxon>Kaistiaceae</taxon>
        <taxon>Prosthecomicrobium</taxon>
    </lineage>
</organism>
<dbReference type="Gene3D" id="3.30.450.20">
    <property type="entry name" value="PAS domain"/>
    <property type="match status" value="2"/>
</dbReference>
<name>A0A7W9FLA0_9HYPH</name>
<dbReference type="GO" id="GO:0004673">
    <property type="term" value="F:protein histidine kinase activity"/>
    <property type="evidence" value="ECO:0007669"/>
    <property type="project" value="UniProtKB-EC"/>
</dbReference>
<comment type="caution">
    <text evidence="11">The sequence shown here is derived from an EMBL/GenBank/DDBJ whole genome shotgun (WGS) entry which is preliminary data.</text>
</comment>
<sequence>MSAAEIAELRRRLFEAEETLRAIREGEVDALVVGADDREQIFTIEGESESYRAFMEVMGIGAVALDHARRVLYVNSALARALDLKASAVQGRRFGDLVDADLAAAIDAVLDPAPGSPDAAEVRLRGPEGDRHFLVAARPLRLGTVRGHAVTFTDMTDRVEAEIALQSERAARAVIASANEAVLVCDLNGIVSHANAAARGATRVEPVGHAFAEVIPLEFRRSAGFTGAEDLVAGAIGGASIQGLEALAPAAPIVKDYLVSAAPLQVSDDEIGGCVVTMVDLSQRKAAEKQQTLLMQELDHRVRNTLALVLSISSRTMHSEDTLEGFQKSFTARIQALAATHGLLAERSWADVSVGDIVRSELAPYLQQGGDRVSTEGLSIHVAPRAAIALGLVFHELTTNAVKYGSLSTLGGRVLVRRLEGEPGSTLVEWREVGGPAVAPPTRRGFGQTVIARSLQYTPSGGTEVEFEPSGVVCRISIPTEDVRSAA</sequence>
<dbReference type="Gene3D" id="3.30.565.10">
    <property type="entry name" value="Histidine kinase-like ATPase, C-terminal domain"/>
    <property type="match status" value="1"/>
</dbReference>
<reference evidence="11 12" key="1">
    <citation type="submission" date="2020-08" db="EMBL/GenBank/DDBJ databases">
        <title>Genomic Encyclopedia of Type Strains, Phase IV (KMG-IV): sequencing the most valuable type-strain genomes for metagenomic binning, comparative biology and taxonomic classification.</title>
        <authorList>
            <person name="Goeker M."/>
        </authorList>
    </citation>
    <scope>NUCLEOTIDE SEQUENCE [LARGE SCALE GENOMIC DNA]</scope>
    <source>
        <strain evidence="11 12">DSM 16268</strain>
    </source>
</reference>
<comment type="catalytic activity">
    <reaction evidence="1">
        <text>ATP + protein L-histidine = ADP + protein N-phospho-L-histidine.</text>
        <dbReference type="EC" id="2.7.13.3"/>
    </reaction>
</comment>
<dbReference type="Pfam" id="PF07536">
    <property type="entry name" value="HWE_HK"/>
    <property type="match status" value="1"/>
</dbReference>
<keyword evidence="6" id="KW-0547">Nucleotide-binding</keyword>
<evidence type="ECO:0000259" key="9">
    <source>
        <dbReference type="SMART" id="SM00091"/>
    </source>
</evidence>
<evidence type="ECO:0000256" key="8">
    <source>
        <dbReference type="ARBA" id="ARBA00022840"/>
    </source>
</evidence>
<evidence type="ECO:0000259" key="10">
    <source>
        <dbReference type="SMART" id="SM00911"/>
    </source>
</evidence>
<proteinExistence type="predicted"/>
<evidence type="ECO:0000256" key="3">
    <source>
        <dbReference type="ARBA" id="ARBA00021740"/>
    </source>
</evidence>
<evidence type="ECO:0000313" key="11">
    <source>
        <dbReference type="EMBL" id="MBB5752564.1"/>
    </source>
</evidence>
<evidence type="ECO:0000256" key="5">
    <source>
        <dbReference type="ARBA" id="ARBA00022679"/>
    </source>
</evidence>
<dbReference type="Proteomes" id="UP000523821">
    <property type="component" value="Unassembled WGS sequence"/>
</dbReference>
<feature type="domain" description="PAS" evidence="9">
    <location>
        <begin position="169"/>
        <end position="233"/>
    </location>
</feature>
<protein>
    <recommendedName>
        <fullName evidence="3">Blue-light-activated histidine kinase</fullName>
        <ecNumber evidence="2">2.7.13.3</ecNumber>
    </recommendedName>
</protein>
<dbReference type="InterPro" id="IPR013656">
    <property type="entry name" value="PAS_4"/>
</dbReference>
<dbReference type="RefSeq" id="WP_183854476.1">
    <property type="nucleotide sequence ID" value="NZ_JACHOO010000003.1"/>
</dbReference>
<accession>A0A7W9FLA0</accession>
<evidence type="ECO:0000256" key="6">
    <source>
        <dbReference type="ARBA" id="ARBA00022741"/>
    </source>
</evidence>
<dbReference type="EC" id="2.7.13.3" evidence="2"/>
<dbReference type="EMBL" id="JACHOO010000003">
    <property type="protein sequence ID" value="MBB5752564.1"/>
    <property type="molecule type" value="Genomic_DNA"/>
</dbReference>
<dbReference type="PANTHER" id="PTHR41523">
    <property type="entry name" value="TWO-COMPONENT SYSTEM SENSOR PROTEIN"/>
    <property type="match status" value="1"/>
</dbReference>
<dbReference type="CDD" id="cd00130">
    <property type="entry name" value="PAS"/>
    <property type="match status" value="1"/>
</dbReference>
<dbReference type="PANTHER" id="PTHR41523:SF8">
    <property type="entry name" value="ETHYLENE RESPONSE SENSOR PROTEIN"/>
    <property type="match status" value="1"/>
</dbReference>
<dbReference type="InterPro" id="IPR036890">
    <property type="entry name" value="HATPase_C_sf"/>
</dbReference>
<keyword evidence="5" id="KW-0808">Transferase</keyword>
<dbReference type="NCBIfam" id="TIGR00229">
    <property type="entry name" value="sensory_box"/>
    <property type="match status" value="1"/>
</dbReference>
<dbReference type="AlphaFoldDB" id="A0A7W9FLA0"/>
<dbReference type="SMART" id="SM00091">
    <property type="entry name" value="PAS"/>
    <property type="match status" value="2"/>
</dbReference>
<keyword evidence="4" id="KW-0597">Phosphoprotein</keyword>
<evidence type="ECO:0000256" key="7">
    <source>
        <dbReference type="ARBA" id="ARBA00022777"/>
    </source>
</evidence>